<dbReference type="AlphaFoldDB" id="A0A3L6SUD4"/>
<evidence type="ECO:0000313" key="3">
    <source>
        <dbReference type="EMBL" id="RLN25700.1"/>
    </source>
</evidence>
<keyword evidence="4" id="KW-1185">Reference proteome</keyword>
<name>A0A3L6SUD4_PANMI</name>
<protein>
    <recommendedName>
        <fullName evidence="2">G domain-containing protein</fullName>
    </recommendedName>
</protein>
<evidence type="ECO:0000256" key="1">
    <source>
        <dbReference type="SAM" id="MobiDB-lite"/>
    </source>
</evidence>
<dbReference type="InterPro" id="IPR027368">
    <property type="entry name" value="MnmE_dom2"/>
</dbReference>
<accession>A0A3L6SUD4</accession>
<dbReference type="GO" id="GO:0005525">
    <property type="term" value="F:GTP binding"/>
    <property type="evidence" value="ECO:0007669"/>
    <property type="project" value="InterPro"/>
</dbReference>
<dbReference type="InterPro" id="IPR005225">
    <property type="entry name" value="Small_GTP-bd"/>
</dbReference>
<dbReference type="OrthoDB" id="8954335at2759"/>
<dbReference type="SUPFAM" id="SSF52540">
    <property type="entry name" value="P-loop containing nucleoside triphosphate hydrolases"/>
    <property type="match status" value="2"/>
</dbReference>
<reference evidence="4" key="1">
    <citation type="journal article" date="2019" name="Nat. Commun.">
        <title>The genome of broomcorn millet.</title>
        <authorList>
            <person name="Zou C."/>
            <person name="Miki D."/>
            <person name="Li D."/>
            <person name="Tang Q."/>
            <person name="Xiao L."/>
            <person name="Rajput S."/>
            <person name="Deng P."/>
            <person name="Jia W."/>
            <person name="Huang R."/>
            <person name="Zhang M."/>
            <person name="Sun Y."/>
            <person name="Hu J."/>
            <person name="Fu X."/>
            <person name="Schnable P.S."/>
            <person name="Li F."/>
            <person name="Zhang H."/>
            <person name="Feng B."/>
            <person name="Zhu X."/>
            <person name="Liu R."/>
            <person name="Schnable J.C."/>
            <person name="Zhu J.-K."/>
            <person name="Zhang H."/>
        </authorList>
    </citation>
    <scope>NUCLEOTIDE SEQUENCE [LARGE SCALE GENOMIC DNA]</scope>
</reference>
<dbReference type="NCBIfam" id="TIGR00231">
    <property type="entry name" value="small_GTP"/>
    <property type="match status" value="1"/>
</dbReference>
<feature type="region of interest" description="Disordered" evidence="1">
    <location>
        <begin position="33"/>
        <end position="63"/>
    </location>
</feature>
<dbReference type="InterPro" id="IPR027417">
    <property type="entry name" value="P-loop_NTPase"/>
</dbReference>
<dbReference type="EMBL" id="PQIB02000004">
    <property type="protein sequence ID" value="RLN25700.1"/>
    <property type="molecule type" value="Genomic_DNA"/>
</dbReference>
<feature type="domain" description="G" evidence="2">
    <location>
        <begin position="114"/>
        <end position="235"/>
    </location>
</feature>
<dbReference type="STRING" id="4540.A0A3L6SUD4"/>
<evidence type="ECO:0000313" key="4">
    <source>
        <dbReference type="Proteomes" id="UP000275267"/>
    </source>
</evidence>
<dbReference type="PANTHER" id="PTHR43834:SF6">
    <property type="entry name" value="GTPASE DER"/>
    <property type="match status" value="1"/>
</dbReference>
<comment type="caution">
    <text evidence="3">The sequence shown here is derived from an EMBL/GenBank/DDBJ whole genome shotgun (WGS) entry which is preliminary data.</text>
</comment>
<feature type="domain" description="G" evidence="2">
    <location>
        <begin position="319"/>
        <end position="342"/>
    </location>
</feature>
<dbReference type="Proteomes" id="UP000275267">
    <property type="component" value="Unassembled WGS sequence"/>
</dbReference>
<gene>
    <name evidence="3" type="ORF">C2845_PM07G39460</name>
</gene>
<feature type="compositionally biased region" description="Low complexity" evidence="1">
    <location>
        <begin position="48"/>
        <end position="59"/>
    </location>
</feature>
<sequence>MAAAGAVRLPRPCCTTVPSLPLEASRGFRLSVKTPPFRSLTPKPSSSAHRPAPHAGRALPPLPRLPFSAGVGYFTTSEDLVPPVMPKGKAKARKNPMKQSRFDFTKVDAALLPTVILVGRPNVGKSALFNRFIRRREALVYNTPGDHVTRDIREGIAKLGGLRFRVLDSAGLETAATSGSILSRTADMTGNVLARSQFAIFLIDVRDGLQPLDLEVGQWLRKHASGIHTLVAMNKSESLDEHGVLTAAAGEAHKLGFGDPVAISAETGLGMAELYEVLRPLFEEYMSQLPNNELNQADPTTELETEAHEGDESKLPLQLAIVGRPNVGKSTLLNTLLQEQRVLVDTAGWMERSGKEKGPASLSVVQSRKNLMRAHIVALVLDAEKIAKSKSSMNHPEVVIARQAIEEGRGLVVVVNKMDLLRDNQRLFEKVMDAVPREIQTVIPQTSDYQLQWV</sequence>
<dbReference type="Pfam" id="PF01926">
    <property type="entry name" value="MMR_HSR1"/>
    <property type="match status" value="2"/>
</dbReference>
<dbReference type="Gene3D" id="3.40.50.300">
    <property type="entry name" value="P-loop containing nucleotide triphosphate hydrolases"/>
    <property type="match status" value="3"/>
</dbReference>
<dbReference type="Gene3D" id="1.20.120.430">
    <property type="entry name" value="tRNA modification GTPase MnmE domain 2"/>
    <property type="match status" value="1"/>
</dbReference>
<dbReference type="CDD" id="cd01894">
    <property type="entry name" value="EngA1"/>
    <property type="match status" value="1"/>
</dbReference>
<dbReference type="InterPro" id="IPR006073">
    <property type="entry name" value="GTP-bd"/>
</dbReference>
<dbReference type="PANTHER" id="PTHR43834">
    <property type="entry name" value="GTPASE DER"/>
    <property type="match status" value="1"/>
</dbReference>
<evidence type="ECO:0000259" key="2">
    <source>
        <dbReference type="Pfam" id="PF01926"/>
    </source>
</evidence>
<organism evidence="3 4">
    <name type="scientific">Panicum miliaceum</name>
    <name type="common">Proso millet</name>
    <name type="synonym">Broomcorn millet</name>
    <dbReference type="NCBI Taxonomy" id="4540"/>
    <lineage>
        <taxon>Eukaryota</taxon>
        <taxon>Viridiplantae</taxon>
        <taxon>Streptophyta</taxon>
        <taxon>Embryophyta</taxon>
        <taxon>Tracheophyta</taxon>
        <taxon>Spermatophyta</taxon>
        <taxon>Magnoliopsida</taxon>
        <taxon>Liliopsida</taxon>
        <taxon>Poales</taxon>
        <taxon>Poaceae</taxon>
        <taxon>PACMAD clade</taxon>
        <taxon>Panicoideae</taxon>
        <taxon>Panicodae</taxon>
        <taxon>Paniceae</taxon>
        <taxon>Panicinae</taxon>
        <taxon>Panicum</taxon>
        <taxon>Panicum sect. Panicum</taxon>
    </lineage>
</organism>
<proteinExistence type="predicted"/>